<dbReference type="Proteomes" id="UP000001591">
    <property type="component" value="Chromosome"/>
</dbReference>
<proteinExistence type="predicted"/>
<dbReference type="AlphaFoldDB" id="B6IW04"/>
<reference evidence="1 2" key="1">
    <citation type="journal article" date="2010" name="BMC Genomics">
        <title>Metabolic flexibility revealed in the genome of the cyst-forming alpha-1 proteobacterium Rhodospirillum centenum.</title>
        <authorList>
            <person name="Lu Y.K."/>
            <person name="Marden J."/>
            <person name="Han M."/>
            <person name="Swingley W.D."/>
            <person name="Mastrian S.D."/>
            <person name="Chowdhury S.R."/>
            <person name="Hao J."/>
            <person name="Helmy T."/>
            <person name="Kim S."/>
            <person name="Kurdoglu A.A."/>
            <person name="Matthies H.J."/>
            <person name="Rollo D."/>
            <person name="Stothard P."/>
            <person name="Blankenship R.E."/>
            <person name="Bauer C.E."/>
            <person name="Touchman J.W."/>
        </authorList>
    </citation>
    <scope>NUCLEOTIDE SEQUENCE [LARGE SCALE GENOMIC DNA]</scope>
    <source>
        <strain evidence="2">ATCC 51521 / SW</strain>
    </source>
</reference>
<protein>
    <submittedName>
        <fullName evidence="1">Uncharacterized protein</fullName>
    </submittedName>
</protein>
<dbReference type="HOGENOM" id="CLU_021036_0_0_5"/>
<gene>
    <name evidence="1" type="ordered locus">RC1_3113</name>
</gene>
<name>B6IW04_RHOCS</name>
<dbReference type="KEGG" id="rce:RC1_3113"/>
<dbReference type="RefSeq" id="WP_012568257.1">
    <property type="nucleotide sequence ID" value="NC_011420.2"/>
</dbReference>
<dbReference type="eggNOG" id="ENOG502Z8BQ">
    <property type="taxonomic scope" value="Bacteria"/>
</dbReference>
<dbReference type="OrthoDB" id="5438497at2"/>
<dbReference type="STRING" id="414684.RC1_3113"/>
<evidence type="ECO:0000313" key="1">
    <source>
        <dbReference type="EMBL" id="ACJ00478.1"/>
    </source>
</evidence>
<sequence length="638" mass="69364">MTRLRSVKAAFTGGELSPDLLGRGDLRSYETGALALRNVLILPTGGVTRRPGTAYLATLPGPGRLAAFAFDTEQAYLLAFTDRRLEVFRDGATEAVLETPWTAGQLAQLAWTQSADVLLVCHPDVPPRRIVRSGDRRWRCEAWRFSTVKTADGRALQRLPFHRFADAAVTLTPSGTRGRVRVRASAPVFDGAHAGRPFRLRRRQGLVVAVRSPTLAEIDLLEDVPDAEPSIDWDEPAFSPLRGWPVSACFHQDRLVIGGSRDLPNRLWLSRSGDLFDFDPGEGEDDEAIEFAILSDQVNAIRQVFSGRHLQVFTTGAEWAVTGEPLTPKEVRLDRQSRVGSGPGRQIPAREVDGATLFAGRDGAVREFLWTDLESSYSTTDLTLAAGHLCRAPVELDVDPGRRLLLAVQADGGVAALTLDRAEQVTGWTRLETDGAVRSLAVVRGEVHWLVERQGRWMLEQWEDGLALDSALSGLADPPTPRWSGLSHLEGRRVAIVADGCLPGPAVVEAEAAAAGPAGPGIVTAGPALQPTGWRPLPPNALAPEGQGRALRPLAVTFRVAATPALRADLGRGMVEVPLRRMDQAPLSSRPAAPFTGDRRLAALGWVHDRTRPLWRIEEDRPLPFTLLSATLELKVND</sequence>
<keyword evidence="2" id="KW-1185">Reference proteome</keyword>
<accession>B6IW04</accession>
<evidence type="ECO:0000313" key="2">
    <source>
        <dbReference type="Proteomes" id="UP000001591"/>
    </source>
</evidence>
<organism evidence="1 2">
    <name type="scientific">Rhodospirillum centenum (strain ATCC 51521 / SW)</name>
    <dbReference type="NCBI Taxonomy" id="414684"/>
    <lineage>
        <taxon>Bacteria</taxon>
        <taxon>Pseudomonadati</taxon>
        <taxon>Pseudomonadota</taxon>
        <taxon>Alphaproteobacteria</taxon>
        <taxon>Rhodospirillales</taxon>
        <taxon>Rhodospirillaceae</taxon>
        <taxon>Rhodospirillum</taxon>
    </lineage>
</organism>
<dbReference type="EMBL" id="CP000613">
    <property type="protein sequence ID" value="ACJ00478.1"/>
    <property type="molecule type" value="Genomic_DNA"/>
</dbReference>